<organism evidence="5 6">
    <name type="scientific">Henosepilachna vigintioctopunctata</name>
    <dbReference type="NCBI Taxonomy" id="420089"/>
    <lineage>
        <taxon>Eukaryota</taxon>
        <taxon>Metazoa</taxon>
        <taxon>Ecdysozoa</taxon>
        <taxon>Arthropoda</taxon>
        <taxon>Hexapoda</taxon>
        <taxon>Insecta</taxon>
        <taxon>Pterygota</taxon>
        <taxon>Neoptera</taxon>
        <taxon>Endopterygota</taxon>
        <taxon>Coleoptera</taxon>
        <taxon>Polyphaga</taxon>
        <taxon>Cucujiformia</taxon>
        <taxon>Coccinelloidea</taxon>
        <taxon>Coccinellidae</taxon>
        <taxon>Epilachninae</taxon>
        <taxon>Epilachnini</taxon>
        <taxon>Henosepilachna</taxon>
    </lineage>
</organism>
<keyword evidence="2" id="KW-0863">Zinc-finger</keyword>
<dbReference type="Proteomes" id="UP001431783">
    <property type="component" value="Unassembled WGS sequence"/>
</dbReference>
<keyword evidence="1" id="KW-0479">Metal-binding</keyword>
<evidence type="ECO:0000313" key="5">
    <source>
        <dbReference type="EMBL" id="KAK9880428.1"/>
    </source>
</evidence>
<dbReference type="GO" id="GO:0008270">
    <property type="term" value="F:zinc ion binding"/>
    <property type="evidence" value="ECO:0007669"/>
    <property type="project" value="UniProtKB-KW"/>
</dbReference>
<evidence type="ECO:0000259" key="4">
    <source>
        <dbReference type="SMART" id="SM00249"/>
    </source>
</evidence>
<dbReference type="SMART" id="SM00249">
    <property type="entry name" value="PHD"/>
    <property type="match status" value="1"/>
</dbReference>
<protein>
    <recommendedName>
        <fullName evidence="4">Zinc finger PHD-type domain-containing protein</fullName>
    </recommendedName>
</protein>
<evidence type="ECO:0000256" key="2">
    <source>
        <dbReference type="ARBA" id="ARBA00022771"/>
    </source>
</evidence>
<dbReference type="InterPro" id="IPR011011">
    <property type="entry name" value="Znf_FYVE_PHD"/>
</dbReference>
<dbReference type="InterPro" id="IPR019786">
    <property type="entry name" value="Zinc_finger_PHD-type_CS"/>
</dbReference>
<evidence type="ECO:0000256" key="1">
    <source>
        <dbReference type="ARBA" id="ARBA00022723"/>
    </source>
</evidence>
<comment type="caution">
    <text evidence="5">The sequence shown here is derived from an EMBL/GenBank/DDBJ whole genome shotgun (WGS) entry which is preliminary data.</text>
</comment>
<keyword evidence="6" id="KW-1185">Reference proteome</keyword>
<reference evidence="5 6" key="1">
    <citation type="submission" date="2023-03" db="EMBL/GenBank/DDBJ databases">
        <title>Genome insight into feeding habits of ladybird beetles.</title>
        <authorList>
            <person name="Li H.-S."/>
            <person name="Huang Y.-H."/>
            <person name="Pang H."/>
        </authorList>
    </citation>
    <scope>NUCLEOTIDE SEQUENCE [LARGE SCALE GENOMIC DNA]</scope>
    <source>
        <strain evidence="5">SYSU_2023b</strain>
        <tissue evidence="5">Whole body</tissue>
    </source>
</reference>
<dbReference type="AlphaFoldDB" id="A0AAW1UIU7"/>
<feature type="domain" description="Zinc finger PHD-type" evidence="4">
    <location>
        <begin position="45"/>
        <end position="96"/>
    </location>
</feature>
<gene>
    <name evidence="5" type="ORF">WA026_011675</name>
</gene>
<evidence type="ECO:0000313" key="6">
    <source>
        <dbReference type="Proteomes" id="UP001431783"/>
    </source>
</evidence>
<dbReference type="EMBL" id="JARQZJ010000065">
    <property type="protein sequence ID" value="KAK9880428.1"/>
    <property type="molecule type" value="Genomic_DNA"/>
</dbReference>
<keyword evidence="3" id="KW-0862">Zinc</keyword>
<dbReference type="InterPro" id="IPR013083">
    <property type="entry name" value="Znf_RING/FYVE/PHD"/>
</dbReference>
<proteinExistence type="predicted"/>
<name>A0AAW1UIU7_9CUCU</name>
<accession>A0AAW1UIU7</accession>
<dbReference type="Gene3D" id="3.30.40.10">
    <property type="entry name" value="Zinc/RING finger domain, C3HC4 (zinc finger)"/>
    <property type="match status" value="1"/>
</dbReference>
<dbReference type="PROSITE" id="PS01359">
    <property type="entry name" value="ZF_PHD_1"/>
    <property type="match status" value="1"/>
</dbReference>
<dbReference type="SUPFAM" id="SSF57903">
    <property type="entry name" value="FYVE/PHD zinc finger"/>
    <property type="match status" value="1"/>
</dbReference>
<dbReference type="CDD" id="cd15489">
    <property type="entry name" value="PHD_SF"/>
    <property type="match status" value="1"/>
</dbReference>
<sequence>MGLPEYTPDDWRLFIESSKRSLKCVLLYILCISVMPRGRGICCSRCTCKIDRYNDTLKCFQCNEHFHIKCVNVLMDDFNDLRDRNLINEWHCDECVEVGEKSTVVSEMITKENDIQCADEYVKKSELDNLIRESVSEVSAIFKKEIAELKQLILDQNKYILGLNEVIKTREPDKKVPADKTIAANINISNKSAVRDTGTVRKNDGITNIDGNTITGFEQTTKSISGLHKNSGSLEWSVVASKRNIKKVSNKDGDPTTSGNFSDNMLDARNKVEKRLKPIVGSSQSNVLKSAPKVPLTQIHVSRLHPDTDASDVRSFLSQITPDV</sequence>
<dbReference type="InterPro" id="IPR001965">
    <property type="entry name" value="Znf_PHD"/>
</dbReference>
<evidence type="ECO:0000256" key="3">
    <source>
        <dbReference type="ARBA" id="ARBA00022833"/>
    </source>
</evidence>